<evidence type="ECO:0000313" key="2">
    <source>
        <dbReference type="EMBL" id="KAL0454495.1"/>
    </source>
</evidence>
<accession>A0AAW2XKF5</accession>
<organism evidence="2">
    <name type="scientific">Sesamum latifolium</name>
    <dbReference type="NCBI Taxonomy" id="2727402"/>
    <lineage>
        <taxon>Eukaryota</taxon>
        <taxon>Viridiplantae</taxon>
        <taxon>Streptophyta</taxon>
        <taxon>Embryophyta</taxon>
        <taxon>Tracheophyta</taxon>
        <taxon>Spermatophyta</taxon>
        <taxon>Magnoliopsida</taxon>
        <taxon>eudicotyledons</taxon>
        <taxon>Gunneridae</taxon>
        <taxon>Pentapetalae</taxon>
        <taxon>asterids</taxon>
        <taxon>lamiids</taxon>
        <taxon>Lamiales</taxon>
        <taxon>Pedaliaceae</taxon>
        <taxon>Sesamum</taxon>
    </lineage>
</organism>
<dbReference type="EMBL" id="JACGWN010000003">
    <property type="protein sequence ID" value="KAL0454495.1"/>
    <property type="molecule type" value="Genomic_DNA"/>
</dbReference>
<keyword evidence="2" id="KW-0808">Transferase</keyword>
<reference evidence="2" key="2">
    <citation type="journal article" date="2024" name="Plant">
        <title>Genomic evolution and insights into agronomic trait innovations of Sesamum species.</title>
        <authorList>
            <person name="Miao H."/>
            <person name="Wang L."/>
            <person name="Qu L."/>
            <person name="Liu H."/>
            <person name="Sun Y."/>
            <person name="Le M."/>
            <person name="Wang Q."/>
            <person name="Wei S."/>
            <person name="Zheng Y."/>
            <person name="Lin W."/>
            <person name="Duan Y."/>
            <person name="Cao H."/>
            <person name="Xiong S."/>
            <person name="Wang X."/>
            <person name="Wei L."/>
            <person name="Li C."/>
            <person name="Ma Q."/>
            <person name="Ju M."/>
            <person name="Zhao R."/>
            <person name="Li G."/>
            <person name="Mu C."/>
            <person name="Tian Q."/>
            <person name="Mei H."/>
            <person name="Zhang T."/>
            <person name="Gao T."/>
            <person name="Zhang H."/>
        </authorList>
    </citation>
    <scope>NUCLEOTIDE SEQUENCE</scope>
    <source>
        <strain evidence="2">KEN1</strain>
    </source>
</reference>
<proteinExistence type="predicted"/>
<sequence length="60" mass="6677">MHYSGPLLPPGGSVEEMLKEHEKQIQIAVRKARIDKIKTRKGYGDNGQTDSLLGYVNNGH</sequence>
<gene>
    <name evidence="2" type="ORF">Slati_0788700</name>
</gene>
<dbReference type="AlphaFoldDB" id="A0AAW2XKF5"/>
<dbReference type="GO" id="GO:0016301">
    <property type="term" value="F:kinase activity"/>
    <property type="evidence" value="ECO:0007669"/>
    <property type="project" value="UniProtKB-KW"/>
</dbReference>
<keyword evidence="2" id="KW-0418">Kinase</keyword>
<name>A0AAW2XKF5_9LAMI</name>
<comment type="caution">
    <text evidence="2">The sequence shown here is derived from an EMBL/GenBank/DDBJ whole genome shotgun (WGS) entry which is preliminary data.</text>
</comment>
<reference evidence="2" key="1">
    <citation type="submission" date="2020-06" db="EMBL/GenBank/DDBJ databases">
        <authorList>
            <person name="Li T."/>
            <person name="Hu X."/>
            <person name="Zhang T."/>
            <person name="Song X."/>
            <person name="Zhang H."/>
            <person name="Dai N."/>
            <person name="Sheng W."/>
            <person name="Hou X."/>
            <person name="Wei L."/>
        </authorList>
    </citation>
    <scope>NUCLEOTIDE SEQUENCE</scope>
    <source>
        <strain evidence="2">KEN1</strain>
        <tissue evidence="2">Leaf</tissue>
    </source>
</reference>
<evidence type="ECO:0000256" key="1">
    <source>
        <dbReference type="SAM" id="MobiDB-lite"/>
    </source>
</evidence>
<protein>
    <submittedName>
        <fullName evidence="2">Serine/threonine-protein kinase</fullName>
    </submittedName>
</protein>
<feature type="region of interest" description="Disordered" evidence="1">
    <location>
        <begin position="40"/>
        <end position="60"/>
    </location>
</feature>